<reference evidence="1 2" key="1">
    <citation type="submission" date="2020-08" db="EMBL/GenBank/DDBJ databases">
        <title>Plant Genome Project.</title>
        <authorList>
            <person name="Zhang R.-G."/>
        </authorList>
    </citation>
    <scope>NUCLEOTIDE SEQUENCE [LARGE SCALE GENOMIC DNA]</scope>
    <source>
        <strain evidence="1">WSP0</strain>
        <tissue evidence="1">Leaf</tissue>
    </source>
</reference>
<keyword evidence="2" id="KW-1185">Reference proteome</keyword>
<gene>
    <name evidence="1" type="ORF">RHGRI_036796</name>
</gene>
<name>A0AAV6HPT8_9ERIC</name>
<evidence type="ECO:0000313" key="1">
    <source>
        <dbReference type="EMBL" id="KAG5515868.1"/>
    </source>
</evidence>
<protein>
    <submittedName>
        <fullName evidence="1">Uncharacterized protein</fullName>
    </submittedName>
</protein>
<dbReference type="AlphaFoldDB" id="A0AAV6HPT8"/>
<proteinExistence type="predicted"/>
<dbReference type="EMBL" id="JACTNZ010000013">
    <property type="protein sequence ID" value="KAG5515868.1"/>
    <property type="molecule type" value="Genomic_DNA"/>
</dbReference>
<evidence type="ECO:0000313" key="2">
    <source>
        <dbReference type="Proteomes" id="UP000823749"/>
    </source>
</evidence>
<dbReference type="Proteomes" id="UP000823749">
    <property type="component" value="Chromosome 13"/>
</dbReference>
<comment type="caution">
    <text evidence="1">The sequence shown here is derived from an EMBL/GenBank/DDBJ whole genome shotgun (WGS) entry which is preliminary data.</text>
</comment>
<accession>A0AAV6HPT8</accession>
<sequence length="80" mass="8885">MASPKTTPFSAVLPPRFLPLSRLQIHITLETIYEEETNSGELIETSDASSASFLPKNQPCCFLEVPKPWTSCSHNCQCTN</sequence>
<organism evidence="1 2">
    <name type="scientific">Rhododendron griersonianum</name>
    <dbReference type="NCBI Taxonomy" id="479676"/>
    <lineage>
        <taxon>Eukaryota</taxon>
        <taxon>Viridiplantae</taxon>
        <taxon>Streptophyta</taxon>
        <taxon>Embryophyta</taxon>
        <taxon>Tracheophyta</taxon>
        <taxon>Spermatophyta</taxon>
        <taxon>Magnoliopsida</taxon>
        <taxon>eudicotyledons</taxon>
        <taxon>Gunneridae</taxon>
        <taxon>Pentapetalae</taxon>
        <taxon>asterids</taxon>
        <taxon>Ericales</taxon>
        <taxon>Ericaceae</taxon>
        <taxon>Ericoideae</taxon>
        <taxon>Rhodoreae</taxon>
        <taxon>Rhododendron</taxon>
    </lineage>
</organism>